<dbReference type="AlphaFoldDB" id="A0AAN7A8N5"/>
<accession>A0AAN7A8N5</accession>
<reference evidence="1" key="2">
    <citation type="submission" date="2023-05" db="EMBL/GenBank/DDBJ databases">
        <authorList>
            <consortium name="Lawrence Berkeley National Laboratory"/>
            <person name="Steindorff A."/>
            <person name="Hensen N."/>
            <person name="Bonometti L."/>
            <person name="Westerberg I."/>
            <person name="Brannstrom I.O."/>
            <person name="Guillou S."/>
            <person name="Cros-Aarteil S."/>
            <person name="Calhoun S."/>
            <person name="Haridas S."/>
            <person name="Kuo A."/>
            <person name="Mondo S."/>
            <person name="Pangilinan J."/>
            <person name="Riley R."/>
            <person name="Labutti K."/>
            <person name="Andreopoulos B."/>
            <person name="Lipzen A."/>
            <person name="Chen C."/>
            <person name="Yanf M."/>
            <person name="Daum C."/>
            <person name="Ng V."/>
            <person name="Clum A."/>
            <person name="Ohm R."/>
            <person name="Martin F."/>
            <person name="Silar P."/>
            <person name="Natvig D."/>
            <person name="Lalanne C."/>
            <person name="Gautier V."/>
            <person name="Ament-Velasquez S.L."/>
            <person name="Kruys A."/>
            <person name="Hutchinson M.I."/>
            <person name="Powell A.J."/>
            <person name="Barry K."/>
            <person name="Miller A.N."/>
            <person name="Grigoriev I.V."/>
            <person name="Debuchy R."/>
            <person name="Gladieux P."/>
            <person name="Thoren M.H."/>
            <person name="Johannesson H."/>
        </authorList>
    </citation>
    <scope>NUCLEOTIDE SEQUENCE</scope>
    <source>
        <strain evidence="1">CBS 892.96</strain>
    </source>
</reference>
<sequence>MATGPRGHFPSIPSPHSAISHSNLSSFLLHFPSSSIIVTAPPSGYITKRKMPTSNVVNGDSPHSATIRHLLTYPCVQDGVRTVTSTSVGSKAVDLSNGVYQALSQNVWPYFAGPYGYVAPYVERVDSVGDKTLEAIEEKFPVVKKQPGEIVEGTKQIIFSPIRISRSMKDYILSLYQSEVQKCGDTWTAYPKGAVVTALNLTIEGVTTARDYITSAKEQVKKAAQESANGN</sequence>
<dbReference type="Proteomes" id="UP001302321">
    <property type="component" value="Unassembled WGS sequence"/>
</dbReference>
<protein>
    <submittedName>
        <fullName evidence="1">Uncharacterized protein</fullName>
    </submittedName>
</protein>
<organism evidence="1 2">
    <name type="scientific">Triangularia setosa</name>
    <dbReference type="NCBI Taxonomy" id="2587417"/>
    <lineage>
        <taxon>Eukaryota</taxon>
        <taxon>Fungi</taxon>
        <taxon>Dikarya</taxon>
        <taxon>Ascomycota</taxon>
        <taxon>Pezizomycotina</taxon>
        <taxon>Sordariomycetes</taxon>
        <taxon>Sordariomycetidae</taxon>
        <taxon>Sordariales</taxon>
        <taxon>Podosporaceae</taxon>
        <taxon>Triangularia</taxon>
    </lineage>
</organism>
<proteinExistence type="predicted"/>
<evidence type="ECO:0000313" key="1">
    <source>
        <dbReference type="EMBL" id="KAK4179436.1"/>
    </source>
</evidence>
<comment type="caution">
    <text evidence="1">The sequence shown here is derived from an EMBL/GenBank/DDBJ whole genome shotgun (WGS) entry which is preliminary data.</text>
</comment>
<evidence type="ECO:0000313" key="2">
    <source>
        <dbReference type="Proteomes" id="UP001302321"/>
    </source>
</evidence>
<keyword evidence="2" id="KW-1185">Reference proteome</keyword>
<name>A0AAN7A8N5_9PEZI</name>
<dbReference type="EMBL" id="MU866116">
    <property type="protein sequence ID" value="KAK4179436.1"/>
    <property type="molecule type" value="Genomic_DNA"/>
</dbReference>
<dbReference type="Pfam" id="PF17316">
    <property type="entry name" value="Perilipin_2"/>
    <property type="match status" value="1"/>
</dbReference>
<gene>
    <name evidence="1" type="ORF">QBC36DRAFT_343720</name>
</gene>
<reference evidence="1" key="1">
    <citation type="journal article" date="2023" name="Mol. Phylogenet. Evol.">
        <title>Genome-scale phylogeny and comparative genomics of the fungal order Sordariales.</title>
        <authorList>
            <person name="Hensen N."/>
            <person name="Bonometti L."/>
            <person name="Westerberg I."/>
            <person name="Brannstrom I.O."/>
            <person name="Guillou S."/>
            <person name="Cros-Aarteil S."/>
            <person name="Calhoun S."/>
            <person name="Haridas S."/>
            <person name="Kuo A."/>
            <person name="Mondo S."/>
            <person name="Pangilinan J."/>
            <person name="Riley R."/>
            <person name="LaButti K."/>
            <person name="Andreopoulos B."/>
            <person name="Lipzen A."/>
            <person name="Chen C."/>
            <person name="Yan M."/>
            <person name="Daum C."/>
            <person name="Ng V."/>
            <person name="Clum A."/>
            <person name="Steindorff A."/>
            <person name="Ohm R.A."/>
            <person name="Martin F."/>
            <person name="Silar P."/>
            <person name="Natvig D.O."/>
            <person name="Lalanne C."/>
            <person name="Gautier V."/>
            <person name="Ament-Velasquez S.L."/>
            <person name="Kruys A."/>
            <person name="Hutchinson M.I."/>
            <person name="Powell A.J."/>
            <person name="Barry K."/>
            <person name="Miller A.N."/>
            <person name="Grigoriev I.V."/>
            <person name="Debuchy R."/>
            <person name="Gladieux P."/>
            <person name="Hiltunen Thoren M."/>
            <person name="Johannesson H."/>
        </authorList>
    </citation>
    <scope>NUCLEOTIDE SEQUENCE</scope>
    <source>
        <strain evidence="1">CBS 892.96</strain>
    </source>
</reference>